<protein>
    <submittedName>
        <fullName evidence="1">Uncharacterized protein</fullName>
    </submittedName>
</protein>
<proteinExistence type="predicted"/>
<keyword evidence="2" id="KW-1185">Reference proteome</keyword>
<organism evidence="1 2">
    <name type="scientific">Nothophoma quercina</name>
    <dbReference type="NCBI Taxonomy" id="749835"/>
    <lineage>
        <taxon>Eukaryota</taxon>
        <taxon>Fungi</taxon>
        <taxon>Dikarya</taxon>
        <taxon>Ascomycota</taxon>
        <taxon>Pezizomycotina</taxon>
        <taxon>Dothideomycetes</taxon>
        <taxon>Pleosporomycetidae</taxon>
        <taxon>Pleosporales</taxon>
        <taxon>Pleosporineae</taxon>
        <taxon>Didymellaceae</taxon>
        <taxon>Nothophoma</taxon>
    </lineage>
</organism>
<evidence type="ECO:0000313" key="2">
    <source>
        <dbReference type="Proteomes" id="UP001521222"/>
    </source>
</evidence>
<dbReference type="EMBL" id="JAKIXB020000012">
    <property type="protein sequence ID" value="KAL1603238.1"/>
    <property type="molecule type" value="Genomic_DNA"/>
</dbReference>
<comment type="caution">
    <text evidence="1">The sequence shown here is derived from an EMBL/GenBank/DDBJ whole genome shotgun (WGS) entry which is preliminary data.</text>
</comment>
<name>A0ABR3RGB4_9PLEO</name>
<reference evidence="1 2" key="1">
    <citation type="submission" date="2024-02" db="EMBL/GenBank/DDBJ databases">
        <title>De novo assembly and annotation of 12 fungi associated with fruit tree decline syndrome in Ontario, Canada.</title>
        <authorList>
            <person name="Sulman M."/>
            <person name="Ellouze W."/>
            <person name="Ilyukhin E."/>
        </authorList>
    </citation>
    <scope>NUCLEOTIDE SEQUENCE [LARGE SCALE GENOMIC DNA]</scope>
    <source>
        <strain evidence="1 2">M97-236</strain>
    </source>
</reference>
<accession>A0ABR3RGB4</accession>
<evidence type="ECO:0000313" key="1">
    <source>
        <dbReference type="EMBL" id="KAL1603238.1"/>
    </source>
</evidence>
<gene>
    <name evidence="1" type="ORF">SLS59_004334</name>
</gene>
<dbReference type="Proteomes" id="UP001521222">
    <property type="component" value="Unassembled WGS sequence"/>
</dbReference>
<sequence>MRDDTDEEEYWSDSDNPDEMKLKHIIVLADDYESGGRSIVLDISKGNIHEDRLECNLLSEVPIESFFDGLKSNLETLELVPVPGRGRHEGAFYDVLDIEGFDEPSDVHDEDAARRYKSV</sequence>